<gene>
    <name evidence="2" type="ORF">JKKLCJKK_00386</name>
</gene>
<reference evidence="2 3" key="1">
    <citation type="submission" date="2019-10" db="EMBL/GenBank/DDBJ databases">
        <authorList>
            <person name="Wolf R A."/>
        </authorList>
    </citation>
    <scope>NUCLEOTIDE SEQUENCE [LARGE SCALE GENOMIC DNA]</scope>
    <source>
        <strain evidence="2">Collinsella_intestinalis_DSM_13632</strain>
    </source>
</reference>
<organism evidence="2 3">
    <name type="scientific">Collinsella intestinalis</name>
    <dbReference type="NCBI Taxonomy" id="147207"/>
    <lineage>
        <taxon>Bacteria</taxon>
        <taxon>Bacillati</taxon>
        <taxon>Actinomycetota</taxon>
        <taxon>Coriobacteriia</taxon>
        <taxon>Coriobacteriales</taxon>
        <taxon>Coriobacteriaceae</taxon>
        <taxon>Collinsella</taxon>
    </lineage>
</organism>
<dbReference type="InterPro" id="IPR006427">
    <property type="entry name" value="Portal_HK97"/>
</dbReference>
<proteinExistence type="predicted"/>
<accession>A0A5K1ISP8</accession>
<dbReference type="InterPro" id="IPR006944">
    <property type="entry name" value="Phage/GTA_portal"/>
</dbReference>
<dbReference type="NCBIfam" id="TIGR01537">
    <property type="entry name" value="portal_HK97"/>
    <property type="match status" value="1"/>
</dbReference>
<dbReference type="AlphaFoldDB" id="A0A5K1ISP8"/>
<name>A0A5K1ISP8_9ACTN</name>
<dbReference type="RefSeq" id="WP_152063119.1">
    <property type="nucleotide sequence ID" value="NZ_CABWIC010000007.1"/>
</dbReference>
<protein>
    <submittedName>
        <fullName evidence="2">Phage portal protein</fullName>
    </submittedName>
</protein>
<sequence>MGLLDKIYNAIHPTSPVPVAGGPNIDFMEVREGGKVIRYERGNHREAYYGNAYRACALAKARPLASLPVHVYERKGGVRVEAGGYTAKDLSRLLRTRWNPFMTAQEGFRWMDMTKDAKGNAFARVEWSGPRIVAIWPLSGEPEVRMTPAGGVVFKYAGDKFTPAGNYLSREIVWVKSPIIDDDGLMGVSLAQLAARELGLSIDIEEFYSKLITNGNHFPGWLETDQKMDEQGMELLKKQLDDGSGIVNAGKLRVFDRGMRYHSTGYTMVDMSLVEQEKWILQQTCRTLSVPPQEVFDLSNATYSNIEQGALNFANKTLVPECAEIERAFSCVLWDAGIENAYVQFDLNGLLRGNYKDRMEGYRIGLYSGFYCPNDIRAKEDMPPYEGGELFLRPTAYATVDPASGEAVYPTSEAQQGTGGSGEDPDGGALNAIHEDMRARIAERLRDGGDSEKFRDFATRVLTPYANACTMARIKYDIKADIEEIVANEGH</sequence>
<evidence type="ECO:0000313" key="3">
    <source>
        <dbReference type="Proteomes" id="UP000405524"/>
    </source>
</evidence>
<dbReference type="Pfam" id="PF04860">
    <property type="entry name" value="Phage_portal"/>
    <property type="match status" value="1"/>
</dbReference>
<dbReference type="OrthoDB" id="9765386at2"/>
<dbReference type="GeneID" id="77465376"/>
<feature type="region of interest" description="Disordered" evidence="1">
    <location>
        <begin position="410"/>
        <end position="430"/>
    </location>
</feature>
<evidence type="ECO:0000313" key="2">
    <source>
        <dbReference type="EMBL" id="VWL91659.1"/>
    </source>
</evidence>
<evidence type="ECO:0000256" key="1">
    <source>
        <dbReference type="SAM" id="MobiDB-lite"/>
    </source>
</evidence>
<dbReference type="Proteomes" id="UP000405524">
    <property type="component" value="Unassembled WGS sequence"/>
</dbReference>
<dbReference type="EMBL" id="CABWIC010000007">
    <property type="protein sequence ID" value="VWL91659.1"/>
    <property type="molecule type" value="Genomic_DNA"/>
</dbReference>